<dbReference type="InterPro" id="IPR019734">
    <property type="entry name" value="TPR_rpt"/>
</dbReference>
<dbReference type="Gene3D" id="1.25.40.10">
    <property type="entry name" value="Tetratricopeptide repeat domain"/>
    <property type="match status" value="2"/>
</dbReference>
<sequence>MISNLASKKIGIIFLLSLVSFSFNVYTQKEYSYKEISEYGIKPLNRENLIVFKKILLDNELTYGWTKYNAYYSYYMLKEQKRDSAIFYANKAITTYETVKDKYPKEEANLINAYFAKGRSYAENKDYQNSTIALLKCLEIEKRYPSKARGYIFTGIANNHLAIGNDSLALNFYKRALKDSFYISTPRSLITALTRVGALYDYDFLNEIDSAKYYTQKAIKRSIALDYKNNLSTLYGNLGSLYKRENKIDSTIIYYTKAHEILKQHKPITKEGALKTSLYDIANYSYVKIYSGKLDDAIIDLQSVLDSLSKFSEYNKDDKGLFLSVYENMTLAYQNKKDYVKSNAVLKKKEEFLNQFHKQQLKQELEKLQVQYETKKRKSEIQRLKILTADQKTIQKQRNIIFYSIIAMMLIFLIGIVFYFYQKKLNDKYKKVVLQQQLLRTQMNPHFIFNALNKIVILNEDQPDKVQNYVLGLSKLIRLTLENSREEYVPLEKEVGALEHYLILQSNFSTSFMYSIEMDPEIESEFYHIPPMIIQPFVENAIIHGIAEKKEKGIVKVIFETNTENTIICKVIDNGIGYSHQFKKNISSLKDHTSLSEKIVRERLAIYNKKFKSDASLEIKDLKDETNDCIGSVVKIVLPFYSI</sequence>
<dbReference type="GO" id="GO:0000155">
    <property type="term" value="F:phosphorelay sensor kinase activity"/>
    <property type="evidence" value="ECO:0007669"/>
    <property type="project" value="InterPro"/>
</dbReference>
<feature type="domain" description="Signal transduction histidine kinase internal region" evidence="2">
    <location>
        <begin position="435"/>
        <end position="506"/>
    </location>
</feature>
<comment type="caution">
    <text evidence="3">The sequence shown here is derived from an EMBL/GenBank/DDBJ whole genome shotgun (WGS) entry which is preliminary data.</text>
</comment>
<dbReference type="InterPro" id="IPR010559">
    <property type="entry name" value="Sig_transdc_His_kin_internal"/>
</dbReference>
<evidence type="ECO:0000256" key="1">
    <source>
        <dbReference type="SAM" id="Phobius"/>
    </source>
</evidence>
<dbReference type="PANTHER" id="PTHR34220:SF7">
    <property type="entry name" value="SENSOR HISTIDINE KINASE YPDA"/>
    <property type="match status" value="1"/>
</dbReference>
<dbReference type="EMBL" id="AQRA01000003">
    <property type="protein sequence ID" value="EZH74632.1"/>
    <property type="molecule type" value="Genomic_DNA"/>
</dbReference>
<dbReference type="SUPFAM" id="SSF55874">
    <property type="entry name" value="ATPase domain of HSP90 chaperone/DNA topoisomerase II/histidine kinase"/>
    <property type="match status" value="1"/>
</dbReference>
<dbReference type="GO" id="GO:0016020">
    <property type="term" value="C:membrane"/>
    <property type="evidence" value="ECO:0007669"/>
    <property type="project" value="InterPro"/>
</dbReference>
<dbReference type="InterPro" id="IPR036890">
    <property type="entry name" value="HATPase_C_sf"/>
</dbReference>
<dbReference type="eggNOG" id="COG2972">
    <property type="taxonomic scope" value="Bacteria"/>
</dbReference>
<dbReference type="Proteomes" id="UP000023541">
    <property type="component" value="Unassembled WGS sequence"/>
</dbReference>
<evidence type="ECO:0000313" key="4">
    <source>
        <dbReference type="Proteomes" id="UP000023541"/>
    </source>
</evidence>
<feature type="transmembrane region" description="Helical" evidence="1">
    <location>
        <begin position="400"/>
        <end position="421"/>
    </location>
</feature>
<organism evidence="3 4">
    <name type="scientific">Aquimarina atlantica</name>
    <dbReference type="NCBI Taxonomy" id="1317122"/>
    <lineage>
        <taxon>Bacteria</taxon>
        <taxon>Pseudomonadati</taxon>
        <taxon>Bacteroidota</taxon>
        <taxon>Flavobacteriia</taxon>
        <taxon>Flavobacteriales</taxon>
        <taxon>Flavobacteriaceae</taxon>
        <taxon>Aquimarina</taxon>
    </lineage>
</organism>
<keyword evidence="1" id="KW-0812">Transmembrane</keyword>
<reference evidence="3 4" key="1">
    <citation type="submission" date="2014-04" db="EMBL/GenBank/DDBJ databases">
        <title>Aquimarina sp. 22II-S11-z7 Genome Sequencing.</title>
        <authorList>
            <person name="Lai Q."/>
        </authorList>
    </citation>
    <scope>NUCLEOTIDE SEQUENCE [LARGE SCALE GENOMIC DNA]</scope>
    <source>
        <strain evidence="3 4">22II-S11-z7</strain>
    </source>
</reference>
<gene>
    <name evidence="3" type="ORF">ATO12_12765</name>
</gene>
<dbReference type="Pfam" id="PF06580">
    <property type="entry name" value="His_kinase"/>
    <property type="match status" value="1"/>
</dbReference>
<keyword evidence="4" id="KW-1185">Reference proteome</keyword>
<dbReference type="SUPFAM" id="SSF48452">
    <property type="entry name" value="TPR-like"/>
    <property type="match status" value="1"/>
</dbReference>
<dbReference type="Gene3D" id="3.30.565.10">
    <property type="entry name" value="Histidine kinase-like ATPase, C-terminal domain"/>
    <property type="match status" value="1"/>
</dbReference>
<keyword evidence="1" id="KW-1133">Transmembrane helix</keyword>
<dbReference type="PANTHER" id="PTHR34220">
    <property type="entry name" value="SENSOR HISTIDINE KINASE YPDA"/>
    <property type="match status" value="1"/>
</dbReference>
<dbReference type="STRING" id="1317122.ATO12_12765"/>
<dbReference type="InterPro" id="IPR011990">
    <property type="entry name" value="TPR-like_helical_dom_sf"/>
</dbReference>
<dbReference type="InterPro" id="IPR050640">
    <property type="entry name" value="Bact_2-comp_sensor_kinase"/>
</dbReference>
<accession>A0A023BX29</accession>
<dbReference type="SMART" id="SM00028">
    <property type="entry name" value="TPR"/>
    <property type="match status" value="2"/>
</dbReference>
<evidence type="ECO:0000313" key="3">
    <source>
        <dbReference type="EMBL" id="EZH74632.1"/>
    </source>
</evidence>
<keyword evidence="1" id="KW-0472">Membrane</keyword>
<evidence type="ECO:0000259" key="2">
    <source>
        <dbReference type="Pfam" id="PF06580"/>
    </source>
</evidence>
<dbReference type="OrthoDB" id="6190788at2"/>
<proteinExistence type="predicted"/>
<protein>
    <recommendedName>
        <fullName evidence="2">Signal transduction histidine kinase internal region domain-containing protein</fullName>
    </recommendedName>
</protein>
<name>A0A023BX29_9FLAO</name>
<dbReference type="AlphaFoldDB" id="A0A023BX29"/>